<dbReference type="PANTHER" id="PTHR22954">
    <property type="entry name" value="RETROVIRAL PROTEASE-RELATED"/>
    <property type="match status" value="1"/>
</dbReference>
<reference evidence="1 2" key="1">
    <citation type="submission" date="2020-02" db="EMBL/GenBank/DDBJ databases">
        <authorList>
            <person name="Ferguson B K."/>
        </authorList>
    </citation>
    <scope>NUCLEOTIDE SEQUENCE [LARGE SCALE GENOMIC DNA]</scope>
</reference>
<dbReference type="Pfam" id="PF03564">
    <property type="entry name" value="DUF1759"/>
    <property type="match status" value="1"/>
</dbReference>
<evidence type="ECO:0000313" key="2">
    <source>
        <dbReference type="Proteomes" id="UP000479000"/>
    </source>
</evidence>
<evidence type="ECO:0000313" key="1">
    <source>
        <dbReference type="EMBL" id="CAB0011678.1"/>
    </source>
</evidence>
<dbReference type="AlphaFoldDB" id="A0A6H5HE06"/>
<dbReference type="Proteomes" id="UP000479000">
    <property type="component" value="Unassembled WGS sequence"/>
</dbReference>
<dbReference type="InterPro" id="IPR005312">
    <property type="entry name" value="DUF1759"/>
</dbReference>
<name>A0A6H5HE06_9HEMI</name>
<proteinExistence type="predicted"/>
<sequence length="238" mass="26914">MEEKRCSKSQRRAKESHPCSQCDKTIGRVGLNIVVNSLPPTGAGSSLSVSEKGVLKLPKLELRKFDIQPRTWISFWACFRKIHERTDIDAEDKFQLLLLTAQEGTAARQLLDSFPPSSENYEKAISQLKSRFGRPELLIELYVRELLNLVLTQASGKNTLSLSQLHDRLETQLLALESLGVTSEKYACMLSLLVESCLPDLLLREWERLRISDGGDDGNSFLDAGTHIAKLREFLRRE</sequence>
<gene>
    <name evidence="1" type="ORF">NTEN_LOCUS16586</name>
</gene>
<dbReference type="EMBL" id="CADCXU010024249">
    <property type="protein sequence ID" value="CAB0011678.1"/>
    <property type="molecule type" value="Genomic_DNA"/>
</dbReference>
<accession>A0A6H5HE06</accession>
<keyword evidence="2" id="KW-1185">Reference proteome</keyword>
<dbReference type="PANTHER" id="PTHR22954:SF3">
    <property type="entry name" value="PROTEIN CBG08539"/>
    <property type="match status" value="1"/>
</dbReference>
<protein>
    <submittedName>
        <fullName evidence="1">Uncharacterized protein</fullName>
    </submittedName>
</protein>
<feature type="non-terminal residue" evidence="1">
    <location>
        <position position="238"/>
    </location>
</feature>
<organism evidence="1 2">
    <name type="scientific">Nesidiocoris tenuis</name>
    <dbReference type="NCBI Taxonomy" id="355587"/>
    <lineage>
        <taxon>Eukaryota</taxon>
        <taxon>Metazoa</taxon>
        <taxon>Ecdysozoa</taxon>
        <taxon>Arthropoda</taxon>
        <taxon>Hexapoda</taxon>
        <taxon>Insecta</taxon>
        <taxon>Pterygota</taxon>
        <taxon>Neoptera</taxon>
        <taxon>Paraneoptera</taxon>
        <taxon>Hemiptera</taxon>
        <taxon>Heteroptera</taxon>
        <taxon>Panheteroptera</taxon>
        <taxon>Cimicomorpha</taxon>
        <taxon>Miridae</taxon>
        <taxon>Dicyphina</taxon>
        <taxon>Nesidiocoris</taxon>
    </lineage>
</organism>
<dbReference type="OrthoDB" id="6629665at2759"/>